<proteinExistence type="predicted"/>
<dbReference type="EMBL" id="CM044704">
    <property type="protein sequence ID" value="KAI5669158.1"/>
    <property type="molecule type" value="Genomic_DNA"/>
</dbReference>
<gene>
    <name evidence="1" type="ORF">M9H77_19011</name>
</gene>
<keyword evidence="2" id="KW-1185">Reference proteome</keyword>
<protein>
    <submittedName>
        <fullName evidence="1">Uncharacterized protein</fullName>
    </submittedName>
</protein>
<organism evidence="1 2">
    <name type="scientific">Catharanthus roseus</name>
    <name type="common">Madagascar periwinkle</name>
    <name type="synonym">Vinca rosea</name>
    <dbReference type="NCBI Taxonomy" id="4058"/>
    <lineage>
        <taxon>Eukaryota</taxon>
        <taxon>Viridiplantae</taxon>
        <taxon>Streptophyta</taxon>
        <taxon>Embryophyta</taxon>
        <taxon>Tracheophyta</taxon>
        <taxon>Spermatophyta</taxon>
        <taxon>Magnoliopsida</taxon>
        <taxon>eudicotyledons</taxon>
        <taxon>Gunneridae</taxon>
        <taxon>Pentapetalae</taxon>
        <taxon>asterids</taxon>
        <taxon>lamiids</taxon>
        <taxon>Gentianales</taxon>
        <taxon>Apocynaceae</taxon>
        <taxon>Rauvolfioideae</taxon>
        <taxon>Vinceae</taxon>
        <taxon>Catharanthinae</taxon>
        <taxon>Catharanthus</taxon>
    </lineage>
</organism>
<evidence type="ECO:0000313" key="2">
    <source>
        <dbReference type="Proteomes" id="UP001060085"/>
    </source>
</evidence>
<reference evidence="2" key="1">
    <citation type="journal article" date="2023" name="Nat. Plants">
        <title>Single-cell RNA sequencing provides a high-resolution roadmap for understanding the multicellular compartmentation of specialized metabolism.</title>
        <authorList>
            <person name="Sun S."/>
            <person name="Shen X."/>
            <person name="Li Y."/>
            <person name="Li Y."/>
            <person name="Wang S."/>
            <person name="Li R."/>
            <person name="Zhang H."/>
            <person name="Shen G."/>
            <person name="Guo B."/>
            <person name="Wei J."/>
            <person name="Xu J."/>
            <person name="St-Pierre B."/>
            <person name="Chen S."/>
            <person name="Sun C."/>
        </authorList>
    </citation>
    <scope>NUCLEOTIDE SEQUENCE [LARGE SCALE GENOMIC DNA]</scope>
</reference>
<accession>A0ACC0B9D7</accession>
<evidence type="ECO:0000313" key="1">
    <source>
        <dbReference type="EMBL" id="KAI5669158.1"/>
    </source>
</evidence>
<name>A0ACC0B9D7_CATRO</name>
<comment type="caution">
    <text evidence="1">The sequence shown here is derived from an EMBL/GenBank/DDBJ whole genome shotgun (WGS) entry which is preliminary data.</text>
</comment>
<dbReference type="Proteomes" id="UP001060085">
    <property type="component" value="Linkage Group LG04"/>
</dbReference>
<sequence>MGRLVAKQPNALFLPINKGHGSLFLVFFLPKIEESSSDSAIYQLSSKSVRFDKKLPSPQVNTLDSFGLLKRKSKKASSFTKQDDESSITGFDNKAHCENLMYESSMAEVSTASSVLPVMMTRTLSTEEQLANLTRLVEGLAKHTQEQEYSIAQLMNRLERNGETSRVDGSIISMKECQAHVEIPPTNEDDLTMPLTKVEPVKALDTLLKGFIRPTEDVKMEGSKNVKMLDTSSKDFDKLLTSRTSNRFDSNAYRLLAKASYNSKSQSLLGKLPQEASRENGNSAGLRYKCASPIRLKIKRATT</sequence>